<protein>
    <recommendedName>
        <fullName evidence="3">Transcriptional regulator</fullName>
    </recommendedName>
</protein>
<keyword evidence="2" id="KW-1185">Reference proteome</keyword>
<dbReference type="RefSeq" id="WP_060668236.1">
    <property type="nucleotide sequence ID" value="NZ_LGTK01000018.1"/>
</dbReference>
<reference evidence="1 2" key="1">
    <citation type="submission" date="2015-07" db="EMBL/GenBank/DDBJ databases">
        <title>High-quality draft genome sequence of Oceanobacillus caeni HM6, a bacillus isolated from a human feces.</title>
        <authorList>
            <person name="Kumar J."/>
            <person name="Verma M.K."/>
            <person name="Pandey R."/>
            <person name="Bhambi M."/>
            <person name="Chauhan N."/>
        </authorList>
    </citation>
    <scope>NUCLEOTIDE SEQUENCE [LARGE SCALE GENOMIC DNA]</scope>
    <source>
        <strain evidence="1 2">HM6</strain>
    </source>
</reference>
<sequence>MEQTMIYDFLGIDQDPLLQKLRAMDKDQQITVGEMKVRLNKVGLFELITETTEECCSNITKCYYKIQDYLDGFVLEQ</sequence>
<gene>
    <name evidence="1" type="ORF">AFL42_07275</name>
</gene>
<accession>A0ABR5MK34</accession>
<evidence type="ECO:0000313" key="2">
    <source>
        <dbReference type="Proteomes" id="UP000037854"/>
    </source>
</evidence>
<proteinExistence type="predicted"/>
<evidence type="ECO:0008006" key="3">
    <source>
        <dbReference type="Google" id="ProtNLM"/>
    </source>
</evidence>
<organism evidence="1 2">
    <name type="scientific">Oceanobacillus caeni</name>
    <dbReference type="NCBI Taxonomy" id="405946"/>
    <lineage>
        <taxon>Bacteria</taxon>
        <taxon>Bacillati</taxon>
        <taxon>Bacillota</taxon>
        <taxon>Bacilli</taxon>
        <taxon>Bacillales</taxon>
        <taxon>Bacillaceae</taxon>
        <taxon>Oceanobacillus</taxon>
    </lineage>
</organism>
<dbReference type="Proteomes" id="UP000037854">
    <property type="component" value="Unassembled WGS sequence"/>
</dbReference>
<comment type="caution">
    <text evidence="1">The sequence shown here is derived from an EMBL/GenBank/DDBJ whole genome shotgun (WGS) entry which is preliminary data.</text>
</comment>
<evidence type="ECO:0000313" key="1">
    <source>
        <dbReference type="EMBL" id="KPH76090.1"/>
    </source>
</evidence>
<dbReference type="EMBL" id="LGTK01000018">
    <property type="protein sequence ID" value="KPH76090.1"/>
    <property type="molecule type" value="Genomic_DNA"/>
</dbReference>
<name>A0ABR5MK34_9BACI</name>